<dbReference type="PANTHER" id="PTHR21581">
    <property type="entry name" value="D-ALANYL-D-ALANINE CARBOXYPEPTIDASE"/>
    <property type="match status" value="1"/>
</dbReference>
<evidence type="ECO:0000256" key="1">
    <source>
        <dbReference type="ARBA" id="ARBA00003217"/>
    </source>
</evidence>
<evidence type="ECO:0000256" key="13">
    <source>
        <dbReference type="RuleBase" id="RU004016"/>
    </source>
</evidence>
<comment type="similarity">
    <text evidence="3 13">Belongs to the peptidase S11 family.</text>
</comment>
<evidence type="ECO:0000256" key="12">
    <source>
        <dbReference type="ARBA" id="ARBA00034000"/>
    </source>
</evidence>
<dbReference type="Proteomes" id="UP001549037">
    <property type="component" value="Unassembled WGS sequence"/>
</dbReference>
<dbReference type="Gene3D" id="2.60.410.10">
    <property type="entry name" value="D-Ala-D-Ala carboxypeptidase, C-terminal domain"/>
    <property type="match status" value="1"/>
</dbReference>
<dbReference type="PRINTS" id="PR00725">
    <property type="entry name" value="DADACBPTASE1"/>
</dbReference>
<gene>
    <name evidence="16" type="ORF">ABID28_001191</name>
</gene>
<dbReference type="Gene3D" id="3.40.710.10">
    <property type="entry name" value="DD-peptidase/beta-lactamase superfamily"/>
    <property type="match status" value="1"/>
</dbReference>
<feature type="chain" id="PRO_5046514417" description="serine-type D-Ala-D-Ala carboxypeptidase" evidence="14">
    <location>
        <begin position="23"/>
        <end position="412"/>
    </location>
</feature>
<dbReference type="PANTHER" id="PTHR21581:SF11">
    <property type="entry name" value="D-ALANYL-D-ALANINE CARBOXYPEPTIDASE DACA"/>
    <property type="match status" value="1"/>
</dbReference>
<dbReference type="InterPro" id="IPR018044">
    <property type="entry name" value="Peptidase_S11"/>
</dbReference>
<reference evidence="16 17" key="1">
    <citation type="submission" date="2024-06" db="EMBL/GenBank/DDBJ databases">
        <title>Genomic Encyclopedia of Type Strains, Phase IV (KMG-IV): sequencing the most valuable type-strain genomes for metagenomic binning, comparative biology and taxonomic classification.</title>
        <authorList>
            <person name="Goeker M."/>
        </authorList>
    </citation>
    <scope>NUCLEOTIDE SEQUENCE [LARGE SCALE GENOMIC DNA]</scope>
    <source>
        <strain evidence="16 17">DSM 28302</strain>
    </source>
</reference>
<dbReference type="RefSeq" id="WP_354368973.1">
    <property type="nucleotide sequence ID" value="NZ_JBEPLN010000018.1"/>
</dbReference>
<dbReference type="InterPro" id="IPR015956">
    <property type="entry name" value="Peniciliin-bd_prot_C_sf"/>
</dbReference>
<comment type="catalytic activity">
    <reaction evidence="12">
        <text>Preferential cleavage: (Ac)2-L-Lys-D-Ala-|-D-Ala. Also transpeptidation of peptidyl-alanyl moieties that are N-acyl substituents of D-alanine.</text>
        <dbReference type="EC" id="3.4.16.4"/>
    </reaction>
</comment>
<evidence type="ECO:0000259" key="15">
    <source>
        <dbReference type="SMART" id="SM00936"/>
    </source>
</evidence>
<evidence type="ECO:0000256" key="8">
    <source>
        <dbReference type="ARBA" id="ARBA00022801"/>
    </source>
</evidence>
<dbReference type="InterPro" id="IPR001967">
    <property type="entry name" value="Peptidase_S11_N"/>
</dbReference>
<dbReference type="Pfam" id="PF00768">
    <property type="entry name" value="Peptidase_S11"/>
    <property type="match status" value="1"/>
</dbReference>
<evidence type="ECO:0000256" key="11">
    <source>
        <dbReference type="ARBA" id="ARBA00023316"/>
    </source>
</evidence>
<comment type="pathway">
    <text evidence="2">Cell wall biogenesis; peptidoglycan biosynthesis.</text>
</comment>
<dbReference type="SUPFAM" id="SSF69189">
    <property type="entry name" value="Penicillin-binding protein associated domain"/>
    <property type="match status" value="1"/>
</dbReference>
<dbReference type="EC" id="3.4.16.4" evidence="4"/>
<dbReference type="EMBL" id="JBEPLN010000018">
    <property type="protein sequence ID" value="MET3634545.1"/>
    <property type="molecule type" value="Genomic_DNA"/>
</dbReference>
<name>A0ABV2JFK7_9STRE</name>
<keyword evidence="11" id="KW-0961">Cell wall biogenesis/degradation</keyword>
<dbReference type="InterPro" id="IPR012338">
    <property type="entry name" value="Beta-lactam/transpept-like"/>
</dbReference>
<dbReference type="InterPro" id="IPR037167">
    <property type="entry name" value="Peptidase_S11_C_sf"/>
</dbReference>
<feature type="domain" description="Peptidase S11 D-Ala-D-Ala carboxypeptidase A C-terminal" evidence="15">
    <location>
        <begin position="293"/>
        <end position="393"/>
    </location>
</feature>
<dbReference type="NCBIfam" id="NF038273">
    <property type="entry name" value="strep_PBP3"/>
    <property type="match status" value="1"/>
</dbReference>
<comment type="caution">
    <text evidence="16">The sequence shown here is derived from an EMBL/GenBank/DDBJ whole genome shotgun (WGS) entry which is preliminary data.</text>
</comment>
<protein>
    <recommendedName>
        <fullName evidence="4">serine-type D-Ala-D-Ala carboxypeptidase</fullName>
        <ecNumber evidence="4">3.4.16.4</ecNumber>
    </recommendedName>
</protein>
<evidence type="ECO:0000256" key="9">
    <source>
        <dbReference type="ARBA" id="ARBA00022960"/>
    </source>
</evidence>
<keyword evidence="9" id="KW-0133">Cell shape</keyword>
<organism evidence="16 17">
    <name type="scientific">Streptococcus porcorum</name>
    <dbReference type="NCBI Taxonomy" id="701526"/>
    <lineage>
        <taxon>Bacteria</taxon>
        <taxon>Bacillati</taxon>
        <taxon>Bacillota</taxon>
        <taxon>Bacilli</taxon>
        <taxon>Lactobacillales</taxon>
        <taxon>Streptococcaceae</taxon>
        <taxon>Streptococcus</taxon>
    </lineage>
</organism>
<keyword evidence="7 14" id="KW-0732">Signal</keyword>
<dbReference type="Pfam" id="PF07943">
    <property type="entry name" value="PBP5_C"/>
    <property type="match status" value="1"/>
</dbReference>
<evidence type="ECO:0000256" key="7">
    <source>
        <dbReference type="ARBA" id="ARBA00022729"/>
    </source>
</evidence>
<evidence type="ECO:0000256" key="10">
    <source>
        <dbReference type="ARBA" id="ARBA00022984"/>
    </source>
</evidence>
<keyword evidence="8 16" id="KW-0378">Hydrolase</keyword>
<evidence type="ECO:0000256" key="3">
    <source>
        <dbReference type="ARBA" id="ARBA00007164"/>
    </source>
</evidence>
<dbReference type="GO" id="GO:0009002">
    <property type="term" value="F:serine-type D-Ala-D-Ala carboxypeptidase activity"/>
    <property type="evidence" value="ECO:0007669"/>
    <property type="project" value="UniProtKB-EC"/>
</dbReference>
<comment type="function">
    <text evidence="1">Removes C-terminal D-alanyl residues from sugar-peptide cell wall precursors.</text>
</comment>
<feature type="signal peptide" evidence="14">
    <location>
        <begin position="1"/>
        <end position="22"/>
    </location>
</feature>
<keyword evidence="17" id="KW-1185">Reference proteome</keyword>
<evidence type="ECO:0000313" key="17">
    <source>
        <dbReference type="Proteomes" id="UP001549037"/>
    </source>
</evidence>
<evidence type="ECO:0000256" key="2">
    <source>
        <dbReference type="ARBA" id="ARBA00004752"/>
    </source>
</evidence>
<accession>A0ABV2JFK7</accession>
<dbReference type="InterPro" id="IPR012907">
    <property type="entry name" value="Peptidase_S11_C"/>
</dbReference>
<sequence length="412" mass="45007">MKKIVLFLTVLLSSFLAVSASADSFDVSAKHAIAIETTTGKILYEKKAEQTAPIASITKLLTIYLVYQEIDQGNLTWETKVPISDYAYNLTTNSEASNVPLEAREYTVKQLVTASLVASANSAAIALAEQIAGSEPQFVDKMRAQLEEWGITDYQIVNASGLNNEVLGDNIYPGTAKDAENRLSAKSLAIIAQHLITEYPDVLSITSKPTAQFAGMTLTSTNYMLKDQPYYREGVDGLKTGTTDAAGQSFVASSTENNMSIITVVLNADNSDTNDFARFIATNELLNYVNLNYEMTTVLGKGKSFKTSQATVVDGKQETITAVAKEDLKAVQLKHSESKNNLNFSSSSEGYLAPIQQGQVVGKAIFKDDDIVGSGYIGEAPSVEMVAQENLKRSIFFKVWWNHFVKYVNEKL</sequence>
<evidence type="ECO:0000256" key="14">
    <source>
        <dbReference type="SAM" id="SignalP"/>
    </source>
</evidence>
<keyword evidence="5 16" id="KW-0121">Carboxypeptidase</keyword>
<keyword evidence="10" id="KW-0573">Peptidoglycan synthesis</keyword>
<dbReference type="SUPFAM" id="SSF56601">
    <property type="entry name" value="beta-lactamase/transpeptidase-like"/>
    <property type="match status" value="1"/>
</dbReference>
<evidence type="ECO:0000256" key="6">
    <source>
        <dbReference type="ARBA" id="ARBA00022670"/>
    </source>
</evidence>
<dbReference type="SMART" id="SM00936">
    <property type="entry name" value="PBP5_C"/>
    <property type="match status" value="1"/>
</dbReference>
<evidence type="ECO:0000256" key="5">
    <source>
        <dbReference type="ARBA" id="ARBA00022645"/>
    </source>
</evidence>
<evidence type="ECO:0000313" key="16">
    <source>
        <dbReference type="EMBL" id="MET3634545.1"/>
    </source>
</evidence>
<proteinExistence type="inferred from homology"/>
<keyword evidence="6" id="KW-0645">Protease</keyword>
<evidence type="ECO:0000256" key="4">
    <source>
        <dbReference type="ARBA" id="ARBA00012448"/>
    </source>
</evidence>